<dbReference type="PANTHER" id="PTHR34294">
    <property type="entry name" value="TRANSCRIPTIONAL REGULATOR-RELATED"/>
    <property type="match status" value="1"/>
</dbReference>
<evidence type="ECO:0000256" key="1">
    <source>
        <dbReference type="ARBA" id="ARBA00010466"/>
    </source>
</evidence>
<dbReference type="InterPro" id="IPR037171">
    <property type="entry name" value="NagB/RpiA_transferase-like"/>
</dbReference>
<dbReference type="PANTHER" id="PTHR34294:SF12">
    <property type="entry name" value="SUGAR-BINDING TRANSCRIPTIONAL REGULATOR"/>
    <property type="match status" value="1"/>
</dbReference>
<dbReference type="InterPro" id="IPR007324">
    <property type="entry name" value="Sugar-bd_dom_put"/>
</dbReference>
<organism evidence="6 7">
    <name type="scientific">Bacillus zhangzhouensis</name>
    <dbReference type="NCBI Taxonomy" id="1178540"/>
    <lineage>
        <taxon>Bacteria</taxon>
        <taxon>Bacillati</taxon>
        <taxon>Bacillota</taxon>
        <taxon>Bacilli</taxon>
        <taxon>Bacillales</taxon>
        <taxon>Bacillaceae</taxon>
        <taxon>Bacillus</taxon>
    </lineage>
</organism>
<dbReference type="PROSITE" id="PS50943">
    <property type="entry name" value="HTH_CROC1"/>
    <property type="match status" value="1"/>
</dbReference>
<proteinExistence type="inferred from homology"/>
<keyword evidence="7" id="KW-1185">Reference proteome</keyword>
<dbReference type="RefSeq" id="WP_034322278.1">
    <property type="nucleotide sequence ID" value="NZ_JAVIKA010000002.1"/>
</dbReference>
<evidence type="ECO:0000313" key="6">
    <source>
        <dbReference type="EMBL" id="KEP26158.1"/>
    </source>
</evidence>
<evidence type="ECO:0000256" key="3">
    <source>
        <dbReference type="ARBA" id="ARBA00023125"/>
    </source>
</evidence>
<dbReference type="AlphaFoldDB" id="A0A081LA82"/>
<dbReference type="eggNOG" id="COG2390">
    <property type="taxonomic scope" value="Bacteria"/>
</dbReference>
<dbReference type="GO" id="GO:0030246">
    <property type="term" value="F:carbohydrate binding"/>
    <property type="evidence" value="ECO:0007669"/>
    <property type="project" value="InterPro"/>
</dbReference>
<dbReference type="InterPro" id="IPR051054">
    <property type="entry name" value="SorC_transcr_regulators"/>
</dbReference>
<dbReference type="OrthoDB" id="58802at2"/>
<keyword evidence="3" id="KW-0238">DNA-binding</keyword>
<evidence type="ECO:0000259" key="5">
    <source>
        <dbReference type="PROSITE" id="PS50943"/>
    </source>
</evidence>
<keyword evidence="4" id="KW-0804">Transcription</keyword>
<dbReference type="EMBL" id="JOTP01000012">
    <property type="protein sequence ID" value="KEP26158.1"/>
    <property type="molecule type" value="Genomic_DNA"/>
</dbReference>
<name>A0A081LA82_9BACI</name>
<reference evidence="6 7" key="1">
    <citation type="submission" date="2012-09" db="EMBL/GenBank/DDBJ databases">
        <title>Genome Sequence of Bacillus sp. DW5-4.</title>
        <authorList>
            <person name="Lai Q."/>
            <person name="Liu Y."/>
            <person name="Shao Z."/>
        </authorList>
    </citation>
    <scope>NUCLEOTIDE SEQUENCE [LARGE SCALE GENOMIC DNA]</scope>
    <source>
        <strain evidence="6 7">DW5-4</strain>
    </source>
</reference>
<dbReference type="GO" id="GO:0003677">
    <property type="term" value="F:DNA binding"/>
    <property type="evidence" value="ECO:0007669"/>
    <property type="project" value="UniProtKB-KW"/>
</dbReference>
<keyword evidence="2" id="KW-0805">Transcription regulation</keyword>
<dbReference type="SUPFAM" id="SSF100950">
    <property type="entry name" value="NagB/RpiA/CoA transferase-like"/>
    <property type="match status" value="1"/>
</dbReference>
<accession>A0A081LA82</accession>
<dbReference type="Gene3D" id="3.40.50.1360">
    <property type="match status" value="1"/>
</dbReference>
<protein>
    <submittedName>
        <fullName evidence="6">Transcriptional regulator</fullName>
    </submittedName>
</protein>
<sequence length="318" mass="35135">MLNWEERRQLVKVAHLYYTDGWTQQEIAKKLNVSRPVISKLLQKAKDVGIVEVYIKDESIHTVELEKQLETTFQLTDAVVVPSVGTMSEMVKRAVGQAGAYYLSKNMKDAEKIGISWGTTLAELVKEYPFERRNEIKVIPLEGGMGRQAVDIHANQLAYELAKKMNGTCSYLYAPAILETEELKERLMAMQDIEAVLEEGRNVDIALIGIGNPHKGSTLKTVGYLKEEDLSGLRQSGAVGDIGFRFFDGEGKPVQDELNQKVIGLSLEQLKSVKTVIAVVEGTHKAESILGALNGGFIQVLVTDEQTATAILKEASVQ</sequence>
<feature type="domain" description="HTH cro/C1-type" evidence="5">
    <location>
        <begin position="21"/>
        <end position="41"/>
    </location>
</feature>
<dbReference type="Gene3D" id="1.10.10.60">
    <property type="entry name" value="Homeodomain-like"/>
    <property type="match status" value="1"/>
</dbReference>
<evidence type="ECO:0000256" key="4">
    <source>
        <dbReference type="ARBA" id="ARBA00023163"/>
    </source>
</evidence>
<dbReference type="InterPro" id="IPR001387">
    <property type="entry name" value="Cro/C1-type_HTH"/>
</dbReference>
<comment type="similarity">
    <text evidence="1">Belongs to the SorC transcriptional regulatory family.</text>
</comment>
<dbReference type="Pfam" id="PF04198">
    <property type="entry name" value="Sugar-bind"/>
    <property type="match status" value="1"/>
</dbReference>
<dbReference type="Proteomes" id="UP000028091">
    <property type="component" value="Unassembled WGS sequence"/>
</dbReference>
<evidence type="ECO:0000313" key="7">
    <source>
        <dbReference type="Proteomes" id="UP000028091"/>
    </source>
</evidence>
<gene>
    <name evidence="6" type="ORF">BA70_03865</name>
</gene>
<comment type="caution">
    <text evidence="6">The sequence shown here is derived from an EMBL/GenBank/DDBJ whole genome shotgun (WGS) entry which is preliminary data.</text>
</comment>
<evidence type="ECO:0000256" key="2">
    <source>
        <dbReference type="ARBA" id="ARBA00023015"/>
    </source>
</evidence>